<dbReference type="HOGENOM" id="CLU_2886089_0_0_1"/>
<evidence type="ECO:0000313" key="2">
    <source>
        <dbReference type="Proteomes" id="UP000005426"/>
    </source>
</evidence>
<protein>
    <submittedName>
        <fullName evidence="1">Uncharacterized protein</fullName>
    </submittedName>
</protein>
<dbReference type="Proteomes" id="UP000005426">
    <property type="component" value="Unassembled WGS sequence"/>
</dbReference>
<organism evidence="1 2">
    <name type="scientific">Hypocrea atroviridis (strain ATCC 20476 / IMI 206040)</name>
    <name type="common">Trichoderma atroviride</name>
    <dbReference type="NCBI Taxonomy" id="452589"/>
    <lineage>
        <taxon>Eukaryota</taxon>
        <taxon>Fungi</taxon>
        <taxon>Dikarya</taxon>
        <taxon>Ascomycota</taxon>
        <taxon>Pezizomycotina</taxon>
        <taxon>Sordariomycetes</taxon>
        <taxon>Hypocreomycetidae</taxon>
        <taxon>Hypocreales</taxon>
        <taxon>Hypocreaceae</taxon>
        <taxon>Trichoderma</taxon>
    </lineage>
</organism>
<reference evidence="1 2" key="1">
    <citation type="journal article" date="2011" name="Genome Biol.">
        <title>Comparative genome sequence analysis underscores mycoparasitism as the ancestral life style of Trichoderma.</title>
        <authorList>
            <person name="Kubicek C.P."/>
            <person name="Herrera-Estrella A."/>
            <person name="Seidl-Seiboth V."/>
            <person name="Martinez D.A."/>
            <person name="Druzhinina I.S."/>
            <person name="Thon M."/>
            <person name="Zeilinger S."/>
            <person name="Casas-Flores S."/>
            <person name="Horwitz B.A."/>
            <person name="Mukherjee P.K."/>
            <person name="Mukherjee M."/>
            <person name="Kredics L."/>
            <person name="Alcaraz L.D."/>
            <person name="Aerts A."/>
            <person name="Antal Z."/>
            <person name="Atanasova L."/>
            <person name="Cervantes-Badillo M.G."/>
            <person name="Challacombe J."/>
            <person name="Chertkov O."/>
            <person name="McCluskey K."/>
            <person name="Coulpier F."/>
            <person name="Deshpande N."/>
            <person name="von Doehren H."/>
            <person name="Ebbole D.J."/>
            <person name="Esquivel-Naranjo E.U."/>
            <person name="Fekete E."/>
            <person name="Flipphi M."/>
            <person name="Glaser F."/>
            <person name="Gomez-Rodriguez E.Y."/>
            <person name="Gruber S."/>
            <person name="Han C."/>
            <person name="Henrissat B."/>
            <person name="Hermosa R."/>
            <person name="Hernandez-Onate M."/>
            <person name="Karaffa L."/>
            <person name="Kosti I."/>
            <person name="Le Crom S."/>
            <person name="Lindquist E."/>
            <person name="Lucas S."/>
            <person name="Luebeck M."/>
            <person name="Luebeck P.S."/>
            <person name="Margeot A."/>
            <person name="Metz B."/>
            <person name="Misra M."/>
            <person name="Nevalainen H."/>
            <person name="Omann M."/>
            <person name="Packer N."/>
            <person name="Perrone G."/>
            <person name="Uresti-Rivera E.E."/>
            <person name="Salamov A."/>
            <person name="Schmoll M."/>
            <person name="Seiboth B."/>
            <person name="Shapiro H."/>
            <person name="Sukno S."/>
            <person name="Tamayo-Ramos J.A."/>
            <person name="Tisch D."/>
            <person name="Wiest A."/>
            <person name="Wilkinson H.H."/>
            <person name="Zhang M."/>
            <person name="Coutinho P.M."/>
            <person name="Kenerley C.M."/>
            <person name="Monte E."/>
            <person name="Baker S.E."/>
            <person name="Grigoriev I.V."/>
        </authorList>
    </citation>
    <scope>NUCLEOTIDE SEQUENCE [LARGE SCALE GENOMIC DNA]</scope>
    <source>
        <strain evidence="2">ATCC 20476 / IMI 206040</strain>
    </source>
</reference>
<evidence type="ECO:0000313" key="1">
    <source>
        <dbReference type="EMBL" id="EHK48922.1"/>
    </source>
</evidence>
<dbReference type="AlphaFoldDB" id="G9NJ48"/>
<dbReference type="EMBL" id="ABDG02000017">
    <property type="protein sequence ID" value="EHK48922.1"/>
    <property type="molecule type" value="Genomic_DNA"/>
</dbReference>
<comment type="caution">
    <text evidence="1">The sequence shown here is derived from an EMBL/GenBank/DDBJ whole genome shotgun (WGS) entry which is preliminary data.</text>
</comment>
<proteinExistence type="predicted"/>
<keyword evidence="2" id="KW-1185">Reference proteome</keyword>
<name>G9NJ48_HYPAI</name>
<accession>G9NJ48</accession>
<gene>
    <name evidence="1" type="ORF">TRIATDRAFT_297686</name>
</gene>
<sequence>MITPTARLTLFFPIWTPLYFHLPERWLAISLSCCGVSDTLPVGSGRRLNHNLQEYLGIHAWRS</sequence>